<dbReference type="OrthoDB" id="2153847at2759"/>
<dbReference type="GeneID" id="19978475"/>
<dbReference type="STRING" id="1220924.W2S553"/>
<sequence>MHTRIILALLPLLVLSTPIRRQNNLQPFTGALGGEAATPIEDSGNANRPFQVGQDTFVNIGAALQRSCDQQFNRCANLANGGDQTLSVADCQAQKGMASTSLGMIFIDVLRPMLRC</sequence>
<feature type="chain" id="PRO_5004824103" evidence="1">
    <location>
        <begin position="17"/>
        <end position="116"/>
    </location>
</feature>
<dbReference type="RefSeq" id="XP_008714027.1">
    <property type="nucleotide sequence ID" value="XM_008715805.1"/>
</dbReference>
<evidence type="ECO:0000313" key="2">
    <source>
        <dbReference type="EMBL" id="ETN43812.1"/>
    </source>
</evidence>
<dbReference type="InParanoid" id="W2S553"/>
<reference evidence="2 3" key="1">
    <citation type="submission" date="2013-03" db="EMBL/GenBank/DDBJ databases">
        <title>The Genome Sequence of Phialophora europaea CBS 101466.</title>
        <authorList>
            <consortium name="The Broad Institute Genomics Platform"/>
            <person name="Cuomo C."/>
            <person name="de Hoog S."/>
            <person name="Gorbushina A."/>
            <person name="Walker B."/>
            <person name="Young S.K."/>
            <person name="Zeng Q."/>
            <person name="Gargeya S."/>
            <person name="Fitzgerald M."/>
            <person name="Haas B."/>
            <person name="Abouelleil A."/>
            <person name="Allen A.W."/>
            <person name="Alvarado L."/>
            <person name="Arachchi H.M."/>
            <person name="Berlin A.M."/>
            <person name="Chapman S.B."/>
            <person name="Gainer-Dewar J."/>
            <person name="Goldberg J."/>
            <person name="Griggs A."/>
            <person name="Gujja S."/>
            <person name="Hansen M."/>
            <person name="Howarth C."/>
            <person name="Imamovic A."/>
            <person name="Ireland A."/>
            <person name="Larimer J."/>
            <person name="McCowan C."/>
            <person name="Murphy C."/>
            <person name="Pearson M."/>
            <person name="Poon T.W."/>
            <person name="Priest M."/>
            <person name="Roberts A."/>
            <person name="Saif S."/>
            <person name="Shea T."/>
            <person name="Sisk P."/>
            <person name="Sykes S."/>
            <person name="Wortman J."/>
            <person name="Nusbaum C."/>
            <person name="Birren B."/>
        </authorList>
    </citation>
    <scope>NUCLEOTIDE SEQUENCE [LARGE SCALE GENOMIC DNA]</scope>
    <source>
        <strain evidence="2 3">CBS 101466</strain>
    </source>
</reference>
<dbReference type="VEuPathDB" id="FungiDB:HMPREF1541_11136"/>
<proteinExistence type="predicted"/>
<keyword evidence="3" id="KW-1185">Reference proteome</keyword>
<keyword evidence="1" id="KW-0732">Signal</keyword>
<protein>
    <submittedName>
        <fullName evidence="2">Uncharacterized protein</fullName>
    </submittedName>
</protein>
<dbReference type="eggNOG" id="ENOG502SWNU">
    <property type="taxonomic scope" value="Eukaryota"/>
</dbReference>
<dbReference type="AlphaFoldDB" id="W2S553"/>
<feature type="signal peptide" evidence="1">
    <location>
        <begin position="1"/>
        <end position="16"/>
    </location>
</feature>
<dbReference type="HOGENOM" id="CLU_169113_0_0_1"/>
<dbReference type="EMBL" id="KI635847">
    <property type="protein sequence ID" value="ETN43812.1"/>
    <property type="molecule type" value="Genomic_DNA"/>
</dbReference>
<evidence type="ECO:0000313" key="3">
    <source>
        <dbReference type="Proteomes" id="UP000030752"/>
    </source>
</evidence>
<evidence type="ECO:0000256" key="1">
    <source>
        <dbReference type="SAM" id="SignalP"/>
    </source>
</evidence>
<organism evidence="2 3">
    <name type="scientific">Cyphellophora europaea (strain CBS 101466)</name>
    <name type="common">Phialophora europaea</name>
    <dbReference type="NCBI Taxonomy" id="1220924"/>
    <lineage>
        <taxon>Eukaryota</taxon>
        <taxon>Fungi</taxon>
        <taxon>Dikarya</taxon>
        <taxon>Ascomycota</taxon>
        <taxon>Pezizomycotina</taxon>
        <taxon>Eurotiomycetes</taxon>
        <taxon>Chaetothyriomycetidae</taxon>
        <taxon>Chaetothyriales</taxon>
        <taxon>Cyphellophoraceae</taxon>
        <taxon>Cyphellophora</taxon>
    </lineage>
</organism>
<dbReference type="Proteomes" id="UP000030752">
    <property type="component" value="Unassembled WGS sequence"/>
</dbReference>
<name>W2S553_CYPE1</name>
<gene>
    <name evidence="2" type="ORF">HMPREF1541_11136</name>
</gene>
<accession>W2S553</accession>